<evidence type="ECO:0000313" key="1">
    <source>
        <dbReference type="EMBL" id="KAA9203666.1"/>
    </source>
</evidence>
<gene>
    <name evidence="1" type="ORF">F6X95_13080</name>
</gene>
<organism evidence="1 2">
    <name type="scientific">Enterococcus durans</name>
    <dbReference type="NCBI Taxonomy" id="53345"/>
    <lineage>
        <taxon>Bacteria</taxon>
        <taxon>Bacillati</taxon>
        <taxon>Bacillota</taxon>
        <taxon>Bacilli</taxon>
        <taxon>Lactobacillales</taxon>
        <taxon>Enterococcaceae</taxon>
        <taxon>Enterococcus</taxon>
    </lineage>
</organism>
<dbReference type="Proteomes" id="UP000326078">
    <property type="component" value="Unassembled WGS sequence"/>
</dbReference>
<dbReference type="EMBL" id="VYUT01000026">
    <property type="protein sequence ID" value="KAA9203666.1"/>
    <property type="molecule type" value="Genomic_DNA"/>
</dbReference>
<evidence type="ECO:0000313" key="2">
    <source>
        <dbReference type="Proteomes" id="UP000326078"/>
    </source>
</evidence>
<proteinExistence type="predicted"/>
<name>A0A5N0YPL7_9ENTE</name>
<comment type="caution">
    <text evidence="1">The sequence shown here is derived from an EMBL/GenBank/DDBJ whole genome shotgun (WGS) entry which is preliminary data.</text>
</comment>
<protein>
    <submittedName>
        <fullName evidence="1">Conjugal transfer protein</fullName>
    </submittedName>
</protein>
<reference evidence="1 2" key="1">
    <citation type="submission" date="2019-09" db="EMBL/GenBank/DDBJ databases">
        <title>Vancomyinc resistant enterococci isolated from farm animals in Switzerland.</title>
        <authorList>
            <person name="Stevens M.J.A."/>
            <person name="Stephan R."/>
            <person name="Morach M."/>
            <person name="Nuesch-Inderbinen M."/>
        </authorList>
    </citation>
    <scope>NUCLEOTIDE SEQUENCE [LARGE SCALE GENOMIC DNA]</scope>
    <source>
        <strain evidence="1 2">GH27</strain>
    </source>
</reference>
<sequence length="72" mass="8024">MLLHKTETAWSFTSNRTALAKLTGISPLHGSRPTVLIACDALNARTVTVQEYHYHDRNVFAGNPAKDCFLDH</sequence>
<accession>A0A5N0YPL7</accession>
<dbReference type="AlphaFoldDB" id="A0A5N0YPL7"/>